<feature type="non-terminal residue" evidence="3">
    <location>
        <position position="210"/>
    </location>
</feature>
<dbReference type="EMBL" id="BBPI01000121">
    <property type="protein sequence ID" value="GAM02996.1"/>
    <property type="molecule type" value="Genomic_DNA"/>
</dbReference>
<dbReference type="OrthoDB" id="7755443at2"/>
<proteinExistence type="inferred from homology"/>
<evidence type="ECO:0000256" key="1">
    <source>
        <dbReference type="ARBA" id="ARBA00038283"/>
    </source>
</evidence>
<evidence type="ECO:0000313" key="4">
    <source>
        <dbReference type="Proteomes" id="UP000032305"/>
    </source>
</evidence>
<dbReference type="InterPro" id="IPR000525">
    <property type="entry name" value="Initiator_Rep_WH1"/>
</dbReference>
<protein>
    <recommendedName>
        <fullName evidence="2">Initiator Rep protein WH1 domain-containing protein</fullName>
    </recommendedName>
</protein>
<dbReference type="RefSeq" id="WP_157013809.1">
    <property type="nucleotide sequence ID" value="NZ_BBPI01000121.1"/>
</dbReference>
<dbReference type="InterPro" id="IPR036388">
    <property type="entry name" value="WH-like_DNA-bd_sf"/>
</dbReference>
<dbReference type="Gene3D" id="1.10.10.10">
    <property type="entry name" value="Winged helix-like DNA-binding domain superfamily/Winged helix DNA-binding domain"/>
    <property type="match status" value="1"/>
</dbReference>
<dbReference type="eggNOG" id="COG5527">
    <property type="taxonomic scope" value="Bacteria"/>
</dbReference>
<feature type="domain" description="Initiator Rep protein WH1" evidence="2">
    <location>
        <begin position="34"/>
        <end position="165"/>
    </location>
</feature>
<dbReference type="InterPro" id="IPR036390">
    <property type="entry name" value="WH_DNA-bd_sf"/>
</dbReference>
<dbReference type="SUPFAM" id="SSF46785">
    <property type="entry name" value="Winged helix' DNA-binding domain"/>
    <property type="match status" value="1"/>
</dbReference>
<comment type="similarity">
    <text evidence="1">Belongs to the initiator RepB protein family.</text>
</comment>
<organism evidence="3 4">
    <name type="scientific">Sphingomonas parapaucimobilis NBRC 15100</name>
    <dbReference type="NCBI Taxonomy" id="1219049"/>
    <lineage>
        <taxon>Bacteria</taxon>
        <taxon>Pseudomonadati</taxon>
        <taxon>Pseudomonadota</taxon>
        <taxon>Alphaproteobacteria</taxon>
        <taxon>Sphingomonadales</taxon>
        <taxon>Sphingomonadaceae</taxon>
        <taxon>Sphingomonas</taxon>
    </lineage>
</organism>
<keyword evidence="4" id="KW-1185">Reference proteome</keyword>
<evidence type="ECO:0000313" key="3">
    <source>
        <dbReference type="EMBL" id="GAM02996.1"/>
    </source>
</evidence>
<dbReference type="GO" id="GO:0003887">
    <property type="term" value="F:DNA-directed DNA polymerase activity"/>
    <property type="evidence" value="ECO:0007669"/>
    <property type="project" value="InterPro"/>
</dbReference>
<dbReference type="GO" id="GO:0006270">
    <property type="term" value="P:DNA replication initiation"/>
    <property type="evidence" value="ECO:0007669"/>
    <property type="project" value="InterPro"/>
</dbReference>
<comment type="caution">
    <text evidence="3">The sequence shown here is derived from an EMBL/GenBank/DDBJ whole genome shotgun (WGS) entry which is preliminary data.</text>
</comment>
<dbReference type="Pfam" id="PF01051">
    <property type="entry name" value="Rep3_N"/>
    <property type="match status" value="1"/>
</dbReference>
<dbReference type="Pfam" id="PF21205">
    <property type="entry name" value="Rep3_C"/>
    <property type="match status" value="1"/>
</dbReference>
<name>A0A0A1WDE0_9SPHN</name>
<dbReference type="Proteomes" id="UP000032305">
    <property type="component" value="Unassembled WGS sequence"/>
</dbReference>
<accession>A0A0A1WDE0</accession>
<sequence length="210" mass="23362">MGKTLEVTADRSDSIDDLVAAGELLDMRFQPGRSSLSLSAAKLLHALIRAAGADAGLPKVHRIALSKLNYDLHLSKEEVMNIVREMFGVIVELKVLNSKGKPAIKIGSLLSDVERDEEKDGEIRYELSPVLRASLKNSNHWAVLSRKAVMAFQSRYSLRLYELLSKRVGLSRVTSEYFSLDDIRALFGVPYNKLPRWQDLKTNVIGPAIG</sequence>
<evidence type="ECO:0000259" key="2">
    <source>
        <dbReference type="Pfam" id="PF01051"/>
    </source>
</evidence>
<gene>
    <name evidence="3" type="ORF">SP5_121_00010</name>
</gene>
<dbReference type="AlphaFoldDB" id="A0A0A1WDE0"/>
<reference evidence="3 4" key="1">
    <citation type="submission" date="2014-11" db="EMBL/GenBank/DDBJ databases">
        <title>Whole genome shotgun sequence of Sphingomonas parapaucimobilis NBRC 15100.</title>
        <authorList>
            <person name="Katano-Makiyama Y."/>
            <person name="Hosoyama A."/>
            <person name="Hashimoto M."/>
            <person name="Hosoyama Y."/>
            <person name="Noguchi M."/>
            <person name="Numata M."/>
            <person name="Tsuchikane K."/>
            <person name="Hirakata S."/>
            <person name="Uohara A."/>
            <person name="Shimodaira J."/>
            <person name="Ohji S."/>
            <person name="Ichikawa N."/>
            <person name="Kimura A."/>
            <person name="Yamazoe A."/>
            <person name="Fujita N."/>
        </authorList>
    </citation>
    <scope>NUCLEOTIDE SEQUENCE [LARGE SCALE GENOMIC DNA]</scope>
    <source>
        <strain evidence="3 4">NBRC 15100</strain>
    </source>
</reference>